<dbReference type="GO" id="GO:0045944">
    <property type="term" value="P:positive regulation of transcription by RNA polymerase II"/>
    <property type="evidence" value="ECO:0007669"/>
    <property type="project" value="EnsemblFungi"/>
</dbReference>
<proteinExistence type="predicted"/>
<dbReference type="GO" id="GO:0140658">
    <property type="term" value="F:ATP-dependent chromatin remodeler activity"/>
    <property type="evidence" value="ECO:0007669"/>
    <property type="project" value="EnsemblFungi"/>
</dbReference>
<dbReference type="GO" id="GO:0006302">
    <property type="term" value="P:double-strand break repair"/>
    <property type="evidence" value="ECO:0007669"/>
    <property type="project" value="EnsemblFungi"/>
</dbReference>
<evidence type="ECO:0000259" key="14">
    <source>
        <dbReference type="PROSITE" id="PS51194"/>
    </source>
</evidence>
<dbReference type="EMBL" id="KN847475">
    <property type="protein sequence ID" value="KIX10537.1"/>
    <property type="molecule type" value="Genomic_DNA"/>
</dbReference>
<dbReference type="GO" id="GO:2000219">
    <property type="term" value="P:positive regulation of invasive growth in response to glucose limitation"/>
    <property type="evidence" value="ECO:0007669"/>
    <property type="project" value="EnsemblFungi"/>
</dbReference>
<dbReference type="GO" id="GO:0061629">
    <property type="term" value="F:RNA polymerase II-specific DNA-binding transcription factor binding"/>
    <property type="evidence" value="ECO:0007669"/>
    <property type="project" value="EnsemblFungi"/>
</dbReference>
<dbReference type="Pfam" id="PF00271">
    <property type="entry name" value="Helicase_C"/>
    <property type="match status" value="1"/>
</dbReference>
<dbReference type="InterPro" id="IPR027417">
    <property type="entry name" value="P-loop_NTPase"/>
</dbReference>
<dbReference type="GO" id="GO:0000182">
    <property type="term" value="F:rDNA binding"/>
    <property type="evidence" value="ECO:0007669"/>
    <property type="project" value="EnsemblFungi"/>
</dbReference>
<dbReference type="Proteomes" id="UP000053617">
    <property type="component" value="Unassembled WGS sequence"/>
</dbReference>
<dbReference type="PRINTS" id="PR00503">
    <property type="entry name" value="BROMODOMAIN"/>
</dbReference>
<feature type="compositionally biased region" description="Polar residues" evidence="11">
    <location>
        <begin position="93"/>
        <end position="112"/>
    </location>
</feature>
<evidence type="ECO:0000256" key="7">
    <source>
        <dbReference type="ARBA" id="ARBA00023117"/>
    </source>
</evidence>
<dbReference type="GO" id="GO:0031492">
    <property type="term" value="F:nucleosomal DNA binding"/>
    <property type="evidence" value="ECO:0007669"/>
    <property type="project" value="EnsemblFungi"/>
</dbReference>
<feature type="compositionally biased region" description="Acidic residues" evidence="11">
    <location>
        <begin position="1256"/>
        <end position="1271"/>
    </location>
</feature>
<dbReference type="SUPFAM" id="SSF52540">
    <property type="entry name" value="P-loop containing nucleoside triphosphate hydrolases"/>
    <property type="match status" value="2"/>
</dbReference>
<evidence type="ECO:0000256" key="3">
    <source>
        <dbReference type="ARBA" id="ARBA00022801"/>
    </source>
</evidence>
<dbReference type="CDD" id="cd17996">
    <property type="entry name" value="DEXHc_SMARCA2_SMARCA4"/>
    <property type="match status" value="1"/>
</dbReference>
<feature type="region of interest" description="Disordered" evidence="11">
    <location>
        <begin position="1126"/>
        <end position="1236"/>
    </location>
</feature>
<dbReference type="GO" id="GO:0042148">
    <property type="term" value="P:DNA strand invasion"/>
    <property type="evidence" value="ECO:0007669"/>
    <property type="project" value="EnsemblFungi"/>
</dbReference>
<evidence type="ECO:0000313" key="18">
    <source>
        <dbReference type="Proteomes" id="UP000053617"/>
    </source>
</evidence>
<keyword evidence="7 10" id="KW-0103">Bromodomain</keyword>
<evidence type="ECO:0000259" key="16">
    <source>
        <dbReference type="PROSITE" id="PS51666"/>
    </source>
</evidence>
<dbReference type="GO" id="GO:0006261">
    <property type="term" value="P:DNA-templated DNA replication"/>
    <property type="evidence" value="ECO:0007669"/>
    <property type="project" value="EnsemblFungi"/>
</dbReference>
<dbReference type="SMART" id="SM00487">
    <property type="entry name" value="DEXDc"/>
    <property type="match status" value="1"/>
</dbReference>
<feature type="compositionally biased region" description="Low complexity" evidence="11">
    <location>
        <begin position="118"/>
        <end position="132"/>
    </location>
</feature>
<dbReference type="Pfam" id="PF00176">
    <property type="entry name" value="SNF2-rel_dom"/>
    <property type="match status" value="1"/>
</dbReference>
<feature type="region of interest" description="Disordered" evidence="11">
    <location>
        <begin position="1408"/>
        <end position="1427"/>
    </location>
</feature>
<dbReference type="PROSITE" id="PS51204">
    <property type="entry name" value="HSA"/>
    <property type="match status" value="1"/>
</dbReference>
<feature type="domain" description="HSA" evidence="15">
    <location>
        <begin position="373"/>
        <end position="446"/>
    </location>
</feature>
<feature type="domain" description="QLQ" evidence="16">
    <location>
        <begin position="150"/>
        <end position="185"/>
    </location>
</feature>
<dbReference type="InterPro" id="IPR000330">
    <property type="entry name" value="SNF2_N"/>
</dbReference>
<feature type="region of interest" description="Disordered" evidence="11">
    <location>
        <begin position="69"/>
        <end position="146"/>
    </location>
</feature>
<evidence type="ECO:0000259" key="13">
    <source>
        <dbReference type="PROSITE" id="PS51192"/>
    </source>
</evidence>
<feature type="region of interest" description="Disordered" evidence="11">
    <location>
        <begin position="1251"/>
        <end position="1276"/>
    </location>
</feature>
<dbReference type="InterPro" id="IPR038718">
    <property type="entry name" value="SNF2-like_sf"/>
</dbReference>
<dbReference type="PROSITE" id="PS51666">
    <property type="entry name" value="QLQ"/>
    <property type="match status" value="1"/>
</dbReference>
<dbReference type="GO" id="GO:1900189">
    <property type="term" value="P:positive regulation of cell adhesion involved in single-species biofilm formation"/>
    <property type="evidence" value="ECO:0007669"/>
    <property type="project" value="EnsemblFungi"/>
</dbReference>
<comment type="subcellular location">
    <subcellularLocation>
        <location evidence="1">Nucleus</location>
    </subcellularLocation>
</comment>
<dbReference type="InterPro" id="IPR014001">
    <property type="entry name" value="Helicase_ATP-bd"/>
</dbReference>
<dbReference type="HOGENOM" id="CLU_000315_15_3_1"/>
<keyword evidence="2" id="KW-0547">Nucleotide-binding</keyword>
<dbReference type="GeneID" id="25289691"/>
<gene>
    <name evidence="17" type="ORF">Z518_01620</name>
</gene>
<evidence type="ECO:0000256" key="6">
    <source>
        <dbReference type="ARBA" id="ARBA00023015"/>
    </source>
</evidence>
<evidence type="ECO:0000256" key="9">
    <source>
        <dbReference type="ARBA" id="ARBA00023242"/>
    </source>
</evidence>
<dbReference type="GO" id="GO:0034198">
    <property type="term" value="P:cellular response to amino acid starvation"/>
    <property type="evidence" value="ECO:0007669"/>
    <property type="project" value="EnsemblFungi"/>
</dbReference>
<feature type="compositionally biased region" description="Acidic residues" evidence="11">
    <location>
        <begin position="498"/>
        <end position="513"/>
    </location>
</feature>
<dbReference type="Pfam" id="PF07529">
    <property type="entry name" value="HSA"/>
    <property type="match status" value="1"/>
</dbReference>
<feature type="compositionally biased region" description="Basic residues" evidence="11">
    <location>
        <begin position="1192"/>
        <end position="1203"/>
    </location>
</feature>
<dbReference type="Gene3D" id="1.20.5.170">
    <property type="match status" value="1"/>
</dbReference>
<keyword evidence="4" id="KW-0347">Helicase</keyword>
<dbReference type="FunFam" id="3.40.50.300:FF:000843">
    <property type="entry name" value="Chromatin structure-remodeling complex subunit snf21"/>
    <property type="match status" value="1"/>
</dbReference>
<dbReference type="SMART" id="SM00573">
    <property type="entry name" value="HSA"/>
    <property type="match status" value="1"/>
</dbReference>
<dbReference type="Pfam" id="PF08880">
    <property type="entry name" value="QLQ"/>
    <property type="match status" value="1"/>
</dbReference>
<dbReference type="PANTHER" id="PTHR10799">
    <property type="entry name" value="SNF2/RAD54 HELICASE FAMILY"/>
    <property type="match status" value="1"/>
</dbReference>
<sequence>MASVQSAPSMQANIPPFTQNISQQQVQEVYQKFQRMKAQNVPETDPEYLKAHRFLAAVQQQQNYRKMAALQAQKHQQQLQAQQQQSQQHGQQVNGNASGPSTNGTSNSQSDSAAAAVNGTPSGPNPSSTTNSAQPSGSQPQRAVAQANGSFTPEQLNMLRTQIYAFKMLSKNLSLPAKLQQQLFPTLKQQAATGVDVSGTSDKVAEGGAEPKETGASGTVRPKSFFNSYQSPYDLLAKAISFSDHSHRTRRQKIPSLLPMGIDIDQVREEQERLLYNRVQARKAELAALPVNIASWDPSKSTDPSADDTLKIKALIEYKKLSLLQKQREFRREIQQDLYYYDNLAMTANRSMHRRMKKQSLREARITEKLEKQQRDARENKEKTQQSNHLQAIVAHGQDIRNNAIGQRNRVQKLGRMMVTHHQHMEREEQKRIERTAKQRLQALKANDEETYLKLLGQAKDSRITHLLKQTDGFLKQLAASVRQQQRSAAEKWGEDKYIDEEEDEEDEEEDEEGHGKVDYYAVAHRIKEEVNIQPSILVGGTLKEYQLKGLQWMISLFNNNLNGILADEMGLGKTIQTISLITYLIEKKRQTGPFLVIVPLSTLTNWNLEFEKWAPSVSRIVYKGPPNSRKQQQMRIRQGNFQVLLTTYEYIIKDRPILSKIKWVHMIVDEGHRMKNSQSKLSSTITQYYTTRYRLILTGTPLQNNLPELWALLNFVLPTIFKSVKSFDEWFNTPFANTGGQDKMELTEEEQLLVIRRLHKVLRPFLLRRLKKDVEKDLPDKQERVIKCRFSALQTKLYMQLMTHNKLVVADGKGGKTSMRGLSNMLMQLRKLCNHPYVFEPVEDQMNPGRGTNDSIWRTAGKFELLDRILPKFRATGHRVLMFFQMTQIMNIMEDFLRLRGLQYLRLDGATKAEDRSELLRIFNEPGSPYFCFLLSTRAGGLGLNLQTADTVIIYDSDWNPHQDLQAQDRAHRIGQKNEVRILRLISSNSVEEKILEAAQFKLDIDGKVIQAGKFDNKSTNEERDAFLKTLLESAEAAEQVGDQEEMDDDDLNDIMARTEEELAIFKQMDKERNETDDYGPGRPLPRLMGESELPEIYMAEDNPVQEVEEEYTGRGARVKTQVKYDDGLTEEQWLAAVDDSDDSIGEAAKRKAARIEKRRSNKAKREREAAGIVSSPEPERDSSEEEPQPKKKGPRKSAGQKRKGEDLEEETPASKRKRGKQSHKATDPLSSADRTALQKALKTVFESIKALEVPDSDPEEQSEDDSDDEPPTRLIIGPFLELPPKKMYPDYYNFIQDPIAMDMIEKRINSHQYSSLKDLSNDIALLAKNAKTYNEDGSMLYNDAIAIENYCNEAIAKQIGENPNLGHIGEKIPLDGESTAAASSAGTPRGSVAPAGGTKLRLTLGAGSNGFATNGTTSGAASGTE</sequence>
<dbReference type="GO" id="GO:0005524">
    <property type="term" value="F:ATP binding"/>
    <property type="evidence" value="ECO:0007669"/>
    <property type="project" value="UniProtKB-KW"/>
</dbReference>
<dbReference type="InterPro" id="IPR049730">
    <property type="entry name" value="SNF2/RAD54-like_C"/>
</dbReference>
<feature type="compositionally biased region" description="Basic and acidic residues" evidence="11">
    <location>
        <begin position="203"/>
        <end position="213"/>
    </location>
</feature>
<evidence type="ECO:0000256" key="10">
    <source>
        <dbReference type="PROSITE-ProRule" id="PRU00035"/>
    </source>
</evidence>
<evidence type="ECO:0000256" key="5">
    <source>
        <dbReference type="ARBA" id="ARBA00022840"/>
    </source>
</evidence>
<keyword evidence="5" id="KW-0067">ATP-binding</keyword>
<accession>A0A0D2G6G0</accession>
<dbReference type="CDD" id="cd18793">
    <property type="entry name" value="SF2_C_SNF"/>
    <property type="match status" value="1"/>
</dbReference>
<feature type="region of interest" description="Disordered" evidence="11">
    <location>
        <begin position="1379"/>
        <end position="1399"/>
    </location>
</feature>
<reference evidence="17 18" key="1">
    <citation type="submission" date="2015-01" db="EMBL/GenBank/DDBJ databases">
        <title>The Genome Sequence of Rhinocladiella mackenzie CBS 650.93.</title>
        <authorList>
            <consortium name="The Broad Institute Genomics Platform"/>
            <person name="Cuomo C."/>
            <person name="de Hoog S."/>
            <person name="Gorbushina A."/>
            <person name="Stielow B."/>
            <person name="Teixiera M."/>
            <person name="Abouelleil A."/>
            <person name="Chapman S.B."/>
            <person name="Priest M."/>
            <person name="Young S.K."/>
            <person name="Wortman J."/>
            <person name="Nusbaum C."/>
            <person name="Birren B."/>
        </authorList>
    </citation>
    <scope>NUCLEOTIDE SEQUENCE [LARGE SCALE GENOMIC DNA]</scope>
    <source>
        <strain evidence="17 18">CBS 650.93</strain>
    </source>
</reference>
<dbReference type="FunFam" id="1.20.5.170:FF:000072">
    <property type="entry name" value="Putative chromatin structure-remodeling complex subunit snf21"/>
    <property type="match status" value="1"/>
</dbReference>
<dbReference type="STRING" id="1442369.A0A0D2G6G0"/>
<keyword evidence="6" id="KW-0805">Transcription regulation</keyword>
<keyword evidence="9" id="KW-0539">Nucleus</keyword>
<evidence type="ECO:0000259" key="15">
    <source>
        <dbReference type="PROSITE" id="PS51204"/>
    </source>
</evidence>
<dbReference type="FunFam" id="3.40.50.10810:FF:000008">
    <property type="entry name" value="Chromatin structure-remodeling complex subunit snf21"/>
    <property type="match status" value="1"/>
</dbReference>
<dbReference type="GO" id="GO:0140008">
    <property type="term" value="F:histone H4 reader activity"/>
    <property type="evidence" value="ECO:0007669"/>
    <property type="project" value="EnsemblFungi"/>
</dbReference>
<feature type="domain" description="Helicase C-terminal" evidence="14">
    <location>
        <begin position="866"/>
        <end position="1017"/>
    </location>
</feature>
<feature type="compositionally biased region" description="Polar residues" evidence="11">
    <location>
        <begin position="133"/>
        <end position="146"/>
    </location>
</feature>
<feature type="region of interest" description="Disordered" evidence="11">
    <location>
        <begin position="489"/>
        <end position="515"/>
    </location>
</feature>
<dbReference type="InterPro" id="IPR014012">
    <property type="entry name" value="HSA_dom"/>
</dbReference>
<evidence type="ECO:0000256" key="11">
    <source>
        <dbReference type="SAM" id="MobiDB-lite"/>
    </source>
</evidence>
<dbReference type="VEuPathDB" id="FungiDB:Z518_01620"/>
<dbReference type="RefSeq" id="XP_013277673.1">
    <property type="nucleotide sequence ID" value="XM_013422219.1"/>
</dbReference>
<dbReference type="GO" id="GO:0016514">
    <property type="term" value="C:SWI/SNF complex"/>
    <property type="evidence" value="ECO:0007669"/>
    <property type="project" value="EnsemblFungi"/>
</dbReference>
<dbReference type="SMART" id="SM00951">
    <property type="entry name" value="QLQ"/>
    <property type="match status" value="1"/>
</dbReference>
<dbReference type="InterPro" id="IPR014978">
    <property type="entry name" value="Gln-Leu-Gln_QLQ"/>
</dbReference>
<name>A0A0D2G6G0_9EURO</name>
<dbReference type="SUPFAM" id="SSF47370">
    <property type="entry name" value="Bromodomain"/>
    <property type="match status" value="1"/>
</dbReference>
<protein>
    <recommendedName>
        <fullName evidence="19">Chromatin structure-remodeling complex subunit snf2</fullName>
    </recommendedName>
</protein>
<feature type="region of interest" description="Disordered" evidence="11">
    <location>
        <begin position="194"/>
        <end position="223"/>
    </location>
</feature>
<evidence type="ECO:0000256" key="8">
    <source>
        <dbReference type="ARBA" id="ARBA00023163"/>
    </source>
</evidence>
<feature type="compositionally biased region" description="Basic residues" evidence="11">
    <location>
        <begin position="1216"/>
        <end position="1225"/>
    </location>
</feature>
<dbReference type="SMART" id="SM00297">
    <property type="entry name" value="BROMO"/>
    <property type="match status" value="1"/>
</dbReference>
<evidence type="ECO:0000313" key="17">
    <source>
        <dbReference type="EMBL" id="KIX10537.1"/>
    </source>
</evidence>
<keyword evidence="8" id="KW-0804">Transcription</keyword>
<dbReference type="GO" id="GO:0140015">
    <property type="term" value="F:histone H3K14ac reader activity"/>
    <property type="evidence" value="ECO:0007669"/>
    <property type="project" value="EnsemblFungi"/>
</dbReference>
<dbReference type="Pfam" id="PF00439">
    <property type="entry name" value="Bromodomain"/>
    <property type="match status" value="1"/>
</dbReference>
<dbReference type="InterPro" id="IPR029295">
    <property type="entry name" value="SnAC"/>
</dbReference>
<dbReference type="InterPro" id="IPR001650">
    <property type="entry name" value="Helicase_C-like"/>
</dbReference>
<evidence type="ECO:0000256" key="1">
    <source>
        <dbReference type="ARBA" id="ARBA00004123"/>
    </source>
</evidence>
<evidence type="ECO:0000256" key="4">
    <source>
        <dbReference type="ARBA" id="ARBA00022806"/>
    </source>
</evidence>
<dbReference type="Gene3D" id="1.20.920.10">
    <property type="entry name" value="Bromodomain-like"/>
    <property type="match status" value="1"/>
</dbReference>
<organism evidence="17 18">
    <name type="scientific">Rhinocladiella mackenziei CBS 650.93</name>
    <dbReference type="NCBI Taxonomy" id="1442369"/>
    <lineage>
        <taxon>Eukaryota</taxon>
        <taxon>Fungi</taxon>
        <taxon>Dikarya</taxon>
        <taxon>Ascomycota</taxon>
        <taxon>Pezizomycotina</taxon>
        <taxon>Eurotiomycetes</taxon>
        <taxon>Chaetothyriomycetidae</taxon>
        <taxon>Chaetothyriales</taxon>
        <taxon>Herpotrichiellaceae</taxon>
        <taxon>Rhinocladiella</taxon>
    </lineage>
</organism>
<evidence type="ECO:0000256" key="2">
    <source>
        <dbReference type="ARBA" id="ARBA00022741"/>
    </source>
</evidence>
<dbReference type="SMART" id="SM00490">
    <property type="entry name" value="HELICc"/>
    <property type="match status" value="1"/>
</dbReference>
<dbReference type="GO" id="GO:0035973">
    <property type="term" value="P:aggrephagy"/>
    <property type="evidence" value="ECO:0007669"/>
    <property type="project" value="EnsemblFungi"/>
</dbReference>
<dbReference type="InterPro" id="IPR001487">
    <property type="entry name" value="Bromodomain"/>
</dbReference>
<dbReference type="Gene3D" id="3.40.50.300">
    <property type="entry name" value="P-loop containing nucleotide triphosphate hydrolases"/>
    <property type="match status" value="1"/>
</dbReference>
<evidence type="ECO:0008006" key="19">
    <source>
        <dbReference type="Google" id="ProtNLM"/>
    </source>
</evidence>
<dbReference type="PROSITE" id="PS50014">
    <property type="entry name" value="BROMODOMAIN_2"/>
    <property type="match status" value="1"/>
</dbReference>
<dbReference type="GO" id="GO:0004386">
    <property type="term" value="F:helicase activity"/>
    <property type="evidence" value="ECO:0007669"/>
    <property type="project" value="UniProtKB-KW"/>
</dbReference>
<keyword evidence="3" id="KW-0378">Hydrolase</keyword>
<dbReference type="SMART" id="SM01314">
    <property type="entry name" value="SnAC"/>
    <property type="match status" value="1"/>
</dbReference>
<dbReference type="Pfam" id="PF14619">
    <property type="entry name" value="SnAC"/>
    <property type="match status" value="1"/>
</dbReference>
<dbReference type="PROSITE" id="PS51192">
    <property type="entry name" value="HELICASE_ATP_BIND_1"/>
    <property type="match status" value="1"/>
</dbReference>
<dbReference type="Gene3D" id="3.40.50.10810">
    <property type="entry name" value="Tandem AAA-ATPase domain"/>
    <property type="match status" value="1"/>
</dbReference>
<feature type="domain" description="Helicase ATP-binding" evidence="13">
    <location>
        <begin position="555"/>
        <end position="720"/>
    </location>
</feature>
<dbReference type="InterPro" id="IPR036427">
    <property type="entry name" value="Bromodomain-like_sf"/>
</dbReference>
<dbReference type="OrthoDB" id="5857104at2759"/>
<keyword evidence="18" id="KW-1185">Reference proteome</keyword>
<dbReference type="GO" id="GO:0031496">
    <property type="term" value="P:positive regulation of mating type switching"/>
    <property type="evidence" value="ECO:0007669"/>
    <property type="project" value="EnsemblFungi"/>
</dbReference>
<dbReference type="GO" id="GO:0016787">
    <property type="term" value="F:hydrolase activity"/>
    <property type="evidence" value="ECO:0007669"/>
    <property type="project" value="UniProtKB-KW"/>
</dbReference>
<feature type="domain" description="Bromo" evidence="12">
    <location>
        <begin position="1280"/>
        <end position="1343"/>
    </location>
</feature>
<dbReference type="GO" id="GO:0042393">
    <property type="term" value="F:histone binding"/>
    <property type="evidence" value="ECO:0007669"/>
    <property type="project" value="InterPro"/>
</dbReference>
<feature type="compositionally biased region" description="Low complexity" evidence="11">
    <location>
        <begin position="69"/>
        <end position="92"/>
    </location>
</feature>
<dbReference type="GO" id="GO:0045815">
    <property type="term" value="P:transcription initiation-coupled chromatin remodeling"/>
    <property type="evidence" value="ECO:0007669"/>
    <property type="project" value="EnsemblFungi"/>
</dbReference>
<dbReference type="PROSITE" id="PS51194">
    <property type="entry name" value="HELICASE_CTER"/>
    <property type="match status" value="1"/>
</dbReference>
<evidence type="ECO:0000259" key="12">
    <source>
        <dbReference type="PROSITE" id="PS50014"/>
    </source>
</evidence>